<feature type="compositionally biased region" description="Basic residues" evidence="3">
    <location>
        <begin position="23"/>
        <end position="39"/>
    </location>
</feature>
<name>A0A2R5GL77_9STRA</name>
<dbReference type="GO" id="GO:0005634">
    <property type="term" value="C:nucleus"/>
    <property type="evidence" value="ECO:0007669"/>
    <property type="project" value="TreeGrafter"/>
</dbReference>
<evidence type="ECO:0000313" key="5">
    <source>
        <dbReference type="EMBL" id="GBG31395.1"/>
    </source>
</evidence>
<dbReference type="InterPro" id="IPR027417">
    <property type="entry name" value="P-loop_NTPase"/>
</dbReference>
<evidence type="ECO:0000256" key="2">
    <source>
        <dbReference type="PIRNR" id="PIRNR001767"/>
    </source>
</evidence>
<dbReference type="GO" id="GO:0016887">
    <property type="term" value="F:ATP hydrolysis activity"/>
    <property type="evidence" value="ECO:0007669"/>
    <property type="project" value="InterPro"/>
</dbReference>
<dbReference type="SMART" id="SM00382">
    <property type="entry name" value="AAA"/>
    <property type="match status" value="1"/>
</dbReference>
<dbReference type="InterPro" id="IPR003593">
    <property type="entry name" value="AAA+_ATPase"/>
</dbReference>
<accession>A0A2R5GL77</accession>
<evidence type="ECO:0000259" key="4">
    <source>
        <dbReference type="SMART" id="SM00382"/>
    </source>
</evidence>
<dbReference type="InterPro" id="IPR016314">
    <property type="entry name" value="Cdc6/18"/>
</dbReference>
<protein>
    <recommendedName>
        <fullName evidence="2">Cell division control protein</fullName>
    </recommendedName>
</protein>
<feature type="domain" description="AAA+ ATPase" evidence="4">
    <location>
        <begin position="121"/>
        <end position="290"/>
    </location>
</feature>
<dbReference type="Gene3D" id="1.10.8.60">
    <property type="match status" value="1"/>
</dbReference>
<dbReference type="Pfam" id="PF00004">
    <property type="entry name" value="AAA"/>
    <property type="match status" value="1"/>
</dbReference>
<keyword evidence="6" id="KW-1185">Reference proteome</keyword>
<dbReference type="GO" id="GO:0006270">
    <property type="term" value="P:DNA replication initiation"/>
    <property type="evidence" value="ECO:0007669"/>
    <property type="project" value="UniProtKB-UniRule"/>
</dbReference>
<organism evidence="5 6">
    <name type="scientific">Hondaea fermentalgiana</name>
    <dbReference type="NCBI Taxonomy" id="2315210"/>
    <lineage>
        <taxon>Eukaryota</taxon>
        <taxon>Sar</taxon>
        <taxon>Stramenopiles</taxon>
        <taxon>Bigyra</taxon>
        <taxon>Labyrinthulomycetes</taxon>
        <taxon>Thraustochytrida</taxon>
        <taxon>Thraustochytriidae</taxon>
        <taxon>Hondaea</taxon>
    </lineage>
</organism>
<dbReference type="SUPFAM" id="SSF52540">
    <property type="entry name" value="P-loop containing nucleoside triphosphate hydrolases"/>
    <property type="match status" value="1"/>
</dbReference>
<dbReference type="GO" id="GO:0005524">
    <property type="term" value="F:ATP binding"/>
    <property type="evidence" value="ECO:0007669"/>
    <property type="project" value="InterPro"/>
</dbReference>
<comment type="caution">
    <text evidence="5">The sequence shown here is derived from an EMBL/GenBank/DDBJ whole genome shotgun (WGS) entry which is preliminary data.</text>
</comment>
<dbReference type="OrthoDB" id="1926878at2759"/>
<dbReference type="EMBL" id="BEYU01000097">
    <property type="protein sequence ID" value="GBG31395.1"/>
    <property type="molecule type" value="Genomic_DNA"/>
</dbReference>
<dbReference type="InterPro" id="IPR003959">
    <property type="entry name" value="ATPase_AAA_core"/>
</dbReference>
<dbReference type="PANTHER" id="PTHR10763:SF26">
    <property type="entry name" value="CELL DIVISION CONTROL PROTEIN 6 HOMOLOG"/>
    <property type="match status" value="1"/>
</dbReference>
<feature type="compositionally biased region" description="Low complexity" evidence="3">
    <location>
        <begin position="1"/>
        <end position="22"/>
    </location>
</feature>
<dbReference type="GO" id="GO:0051301">
    <property type="term" value="P:cell division"/>
    <property type="evidence" value="ECO:0007669"/>
    <property type="project" value="UniProtKB-UniRule"/>
</dbReference>
<dbReference type="Gene3D" id="3.40.50.300">
    <property type="entry name" value="P-loop containing nucleotide triphosphate hydrolases"/>
    <property type="match status" value="1"/>
</dbReference>
<comment type="similarity">
    <text evidence="2">Belongs to the CDC6/cdc18 family.</text>
</comment>
<dbReference type="CDD" id="cd00009">
    <property type="entry name" value="AAA"/>
    <property type="match status" value="1"/>
</dbReference>
<dbReference type="InParanoid" id="A0A2R5GL77"/>
<gene>
    <name evidence="5" type="ORF">FCC1311_076192</name>
</gene>
<dbReference type="GO" id="GO:0003688">
    <property type="term" value="F:DNA replication origin binding"/>
    <property type="evidence" value="ECO:0007669"/>
    <property type="project" value="TreeGrafter"/>
</dbReference>
<dbReference type="InterPro" id="IPR050311">
    <property type="entry name" value="ORC1/CDC6"/>
</dbReference>
<dbReference type="GO" id="GO:0033314">
    <property type="term" value="P:mitotic DNA replication checkpoint signaling"/>
    <property type="evidence" value="ECO:0007669"/>
    <property type="project" value="TreeGrafter"/>
</dbReference>
<dbReference type="PANTHER" id="PTHR10763">
    <property type="entry name" value="CELL DIVISION CONTROL PROTEIN 6-RELATED"/>
    <property type="match status" value="1"/>
</dbReference>
<dbReference type="Proteomes" id="UP000241890">
    <property type="component" value="Unassembled WGS sequence"/>
</dbReference>
<proteinExistence type="inferred from homology"/>
<keyword evidence="1" id="KW-0235">DNA replication</keyword>
<reference evidence="5 6" key="1">
    <citation type="submission" date="2017-12" db="EMBL/GenBank/DDBJ databases">
        <title>Sequencing, de novo assembly and annotation of complete genome of a new Thraustochytrid species, strain FCC1311.</title>
        <authorList>
            <person name="Sedici K."/>
            <person name="Godart F."/>
            <person name="Aiese Cigliano R."/>
            <person name="Sanseverino W."/>
            <person name="Barakat M."/>
            <person name="Ortet P."/>
            <person name="Marechal E."/>
            <person name="Cagnac O."/>
            <person name="Amato A."/>
        </authorList>
    </citation>
    <scope>NUCLEOTIDE SEQUENCE [LARGE SCALE GENOMIC DNA]</scope>
</reference>
<dbReference type="PIRSF" id="PIRSF001767">
    <property type="entry name" value="Cdc6"/>
    <property type="match status" value="1"/>
</dbReference>
<feature type="region of interest" description="Disordered" evidence="3">
    <location>
        <begin position="1"/>
        <end position="85"/>
    </location>
</feature>
<dbReference type="AlphaFoldDB" id="A0A2R5GL77"/>
<evidence type="ECO:0000256" key="1">
    <source>
        <dbReference type="ARBA" id="ARBA00022705"/>
    </source>
</evidence>
<evidence type="ECO:0000256" key="3">
    <source>
        <dbReference type="SAM" id="MobiDB-lite"/>
    </source>
</evidence>
<sequence>MPTTRARTQAAASQTTKTLATRAPKRHRVAAPAPRRGRRKTEILDQNVHHNSAAAPGDSRKKRCKRDVEDIGSQNKTEKSKSKKAKLSVPVLSAEEAGIIGRQEQLDAVREFLRSHLELRKGGSLYVCGTTGTGKTACVHYVLASEMAQGEGRKGSIKVGKLNGNTLERPGHIYGAILKALGFESSVNAATSTARAALERVLRPSQDGRGRSANPLFVVLLDEIDQLITASKSQTARQEVLYQLFRWANLPRSRLILIGIANAVNLHDRFLPELLREGYSSEMLVFPAYNKDQLKAILEAHTSRMASETTLGKVRFDPVGIELCARKVAAKSGDLRKGLDICKCALLQAAHPAAPTSLQAESTSEDATGRREIVVGAATMLRVMRSALEASHTKTITELPLQVQYALCAIIRQQRAIAREGKRALIVNDVFRTYTSMTREWGLPAQPFASFCDSLLGRLFEDGLVALAGNPKKELRQRSLKVDVLEADAVSALEENVATKNLLSGKSHRHNGGVNFYAAGS</sequence>
<evidence type="ECO:0000313" key="6">
    <source>
        <dbReference type="Proteomes" id="UP000241890"/>
    </source>
</evidence>